<accession>A0A8K0W3R9</accession>
<proteinExistence type="predicted"/>
<evidence type="ECO:0000256" key="4">
    <source>
        <dbReference type="ARBA" id="ARBA00023136"/>
    </source>
</evidence>
<feature type="compositionally biased region" description="Polar residues" evidence="5">
    <location>
        <begin position="264"/>
        <end position="275"/>
    </location>
</feature>
<keyword evidence="2 6" id="KW-0812">Transmembrane</keyword>
<feature type="chain" id="PRO_5035437607" description="Mid2 domain-containing protein" evidence="7">
    <location>
        <begin position="20"/>
        <end position="296"/>
    </location>
</feature>
<feature type="compositionally biased region" description="Low complexity" evidence="5">
    <location>
        <begin position="156"/>
        <end position="194"/>
    </location>
</feature>
<dbReference type="EMBL" id="JAGMVJ010000001">
    <property type="protein sequence ID" value="KAH7094911.1"/>
    <property type="molecule type" value="Genomic_DNA"/>
</dbReference>
<protein>
    <recommendedName>
        <fullName evidence="10">Mid2 domain-containing protein</fullName>
    </recommendedName>
</protein>
<dbReference type="AlphaFoldDB" id="A0A8K0W3R9"/>
<comment type="subcellular location">
    <subcellularLocation>
        <location evidence="1">Membrane</location>
        <topology evidence="1">Single-pass membrane protein</topology>
    </subcellularLocation>
</comment>
<evidence type="ECO:0000256" key="5">
    <source>
        <dbReference type="SAM" id="MobiDB-lite"/>
    </source>
</evidence>
<dbReference type="PANTHER" id="PTHR15549:SF26">
    <property type="entry name" value="AXIAL BUDDING PATTERN PROTEIN 2-RELATED"/>
    <property type="match status" value="1"/>
</dbReference>
<evidence type="ECO:0000256" key="2">
    <source>
        <dbReference type="ARBA" id="ARBA00022692"/>
    </source>
</evidence>
<sequence>MLIILITINLLSILPFSLAANICYLPDGSTNKDVPCDPNAPVTQCCGTRDACLSNGLCILSASNNTGISYARGTCTDRSWSSPLCPQQCQLNLDTPTNQSAYDFRSGGVQVWQCGSQGYARDAAYCCESEAEKTRCCSTSSAVFTLLAATIGASTSVSTSSSTPITSTSRSSSTGPTASASRTESGAATTSSTAPLAGESKSNSKAIGIGVGVGGAVLIIIAAGIVFFIRKKKRQRTAADKIHANELPDSAIARRNKHPVEVWTQPQELPTQTSPAAVWELPAETQRGSNVGRRGG</sequence>
<feature type="signal peptide" evidence="7">
    <location>
        <begin position="1"/>
        <end position="19"/>
    </location>
</feature>
<evidence type="ECO:0000313" key="9">
    <source>
        <dbReference type="Proteomes" id="UP000813461"/>
    </source>
</evidence>
<reference evidence="8" key="1">
    <citation type="journal article" date="2021" name="Nat. Commun.">
        <title>Genetic determinants of endophytism in the Arabidopsis root mycobiome.</title>
        <authorList>
            <person name="Mesny F."/>
            <person name="Miyauchi S."/>
            <person name="Thiergart T."/>
            <person name="Pickel B."/>
            <person name="Atanasova L."/>
            <person name="Karlsson M."/>
            <person name="Huettel B."/>
            <person name="Barry K.W."/>
            <person name="Haridas S."/>
            <person name="Chen C."/>
            <person name="Bauer D."/>
            <person name="Andreopoulos W."/>
            <person name="Pangilinan J."/>
            <person name="LaButti K."/>
            <person name="Riley R."/>
            <person name="Lipzen A."/>
            <person name="Clum A."/>
            <person name="Drula E."/>
            <person name="Henrissat B."/>
            <person name="Kohler A."/>
            <person name="Grigoriev I.V."/>
            <person name="Martin F.M."/>
            <person name="Hacquard S."/>
        </authorList>
    </citation>
    <scope>NUCLEOTIDE SEQUENCE</scope>
    <source>
        <strain evidence="8">MPI-SDFR-AT-0120</strain>
    </source>
</reference>
<feature type="transmembrane region" description="Helical" evidence="6">
    <location>
        <begin position="206"/>
        <end position="229"/>
    </location>
</feature>
<organism evidence="8 9">
    <name type="scientific">Paraphoma chrysanthemicola</name>
    <dbReference type="NCBI Taxonomy" id="798071"/>
    <lineage>
        <taxon>Eukaryota</taxon>
        <taxon>Fungi</taxon>
        <taxon>Dikarya</taxon>
        <taxon>Ascomycota</taxon>
        <taxon>Pezizomycotina</taxon>
        <taxon>Dothideomycetes</taxon>
        <taxon>Pleosporomycetidae</taxon>
        <taxon>Pleosporales</taxon>
        <taxon>Pleosporineae</taxon>
        <taxon>Phaeosphaeriaceae</taxon>
        <taxon>Paraphoma</taxon>
    </lineage>
</organism>
<dbReference type="InterPro" id="IPR051694">
    <property type="entry name" value="Immunoregulatory_rcpt-like"/>
</dbReference>
<dbReference type="Proteomes" id="UP000813461">
    <property type="component" value="Unassembled WGS sequence"/>
</dbReference>
<evidence type="ECO:0000313" key="8">
    <source>
        <dbReference type="EMBL" id="KAH7094911.1"/>
    </source>
</evidence>
<feature type="region of interest" description="Disordered" evidence="5">
    <location>
        <begin position="156"/>
        <end position="201"/>
    </location>
</feature>
<keyword evidence="7" id="KW-0732">Signal</keyword>
<dbReference type="GO" id="GO:0071944">
    <property type="term" value="C:cell periphery"/>
    <property type="evidence" value="ECO:0007669"/>
    <property type="project" value="UniProtKB-ARBA"/>
</dbReference>
<evidence type="ECO:0000256" key="1">
    <source>
        <dbReference type="ARBA" id="ARBA00004167"/>
    </source>
</evidence>
<evidence type="ECO:0000256" key="7">
    <source>
        <dbReference type="SAM" id="SignalP"/>
    </source>
</evidence>
<feature type="region of interest" description="Disordered" evidence="5">
    <location>
        <begin position="250"/>
        <end position="296"/>
    </location>
</feature>
<keyword evidence="4 6" id="KW-0472">Membrane</keyword>
<dbReference type="OrthoDB" id="5215637at2759"/>
<evidence type="ECO:0000256" key="6">
    <source>
        <dbReference type="SAM" id="Phobius"/>
    </source>
</evidence>
<gene>
    <name evidence="8" type="ORF">FB567DRAFT_511308</name>
</gene>
<keyword evidence="9" id="KW-1185">Reference proteome</keyword>
<name>A0A8K0W3R9_9PLEO</name>
<dbReference type="PANTHER" id="PTHR15549">
    <property type="entry name" value="PAIRED IMMUNOGLOBULIN-LIKE TYPE 2 RECEPTOR"/>
    <property type="match status" value="1"/>
</dbReference>
<comment type="caution">
    <text evidence="8">The sequence shown here is derived from an EMBL/GenBank/DDBJ whole genome shotgun (WGS) entry which is preliminary data.</text>
</comment>
<evidence type="ECO:0000256" key="3">
    <source>
        <dbReference type="ARBA" id="ARBA00022989"/>
    </source>
</evidence>
<keyword evidence="3 6" id="KW-1133">Transmembrane helix</keyword>
<evidence type="ECO:0008006" key="10">
    <source>
        <dbReference type="Google" id="ProtNLM"/>
    </source>
</evidence>
<dbReference type="GO" id="GO:0016020">
    <property type="term" value="C:membrane"/>
    <property type="evidence" value="ECO:0007669"/>
    <property type="project" value="UniProtKB-SubCell"/>
</dbReference>